<name>A0A3E0A068_9ACTN</name>
<protein>
    <submittedName>
        <fullName evidence="2">Uncharacterized protein</fullName>
    </submittedName>
</protein>
<feature type="transmembrane region" description="Helical" evidence="1">
    <location>
        <begin position="99"/>
        <end position="123"/>
    </location>
</feature>
<dbReference type="EMBL" id="QUMQ01000001">
    <property type="protein sequence ID" value="REG02303.1"/>
    <property type="molecule type" value="Genomic_DNA"/>
</dbReference>
<evidence type="ECO:0000256" key="1">
    <source>
        <dbReference type="SAM" id="Phobius"/>
    </source>
</evidence>
<evidence type="ECO:0000313" key="3">
    <source>
        <dbReference type="Proteomes" id="UP000256913"/>
    </source>
</evidence>
<keyword evidence="3" id="KW-1185">Reference proteome</keyword>
<feature type="transmembrane region" description="Helical" evidence="1">
    <location>
        <begin position="174"/>
        <end position="194"/>
    </location>
</feature>
<keyword evidence="1" id="KW-0812">Transmembrane</keyword>
<feature type="transmembrane region" description="Helical" evidence="1">
    <location>
        <begin position="66"/>
        <end position="87"/>
    </location>
</feature>
<feature type="transmembrane region" description="Helical" evidence="1">
    <location>
        <begin position="143"/>
        <end position="162"/>
    </location>
</feature>
<comment type="caution">
    <text evidence="2">The sequence shown here is derived from an EMBL/GenBank/DDBJ whole genome shotgun (WGS) entry which is preliminary data.</text>
</comment>
<proteinExistence type="predicted"/>
<evidence type="ECO:0000313" key="2">
    <source>
        <dbReference type="EMBL" id="REG02303.1"/>
    </source>
</evidence>
<dbReference type="Proteomes" id="UP000256913">
    <property type="component" value="Unassembled WGS sequence"/>
</dbReference>
<keyword evidence="1" id="KW-0472">Membrane</keyword>
<feature type="transmembrane region" description="Helical" evidence="1">
    <location>
        <begin position="26"/>
        <end position="46"/>
    </location>
</feature>
<reference evidence="2 3" key="1">
    <citation type="submission" date="2018-08" db="EMBL/GenBank/DDBJ databases">
        <title>Sequencing the genomes of 1000 actinobacteria strains.</title>
        <authorList>
            <person name="Klenk H.-P."/>
        </authorList>
    </citation>
    <scope>NUCLEOTIDE SEQUENCE [LARGE SCALE GENOMIC DNA]</scope>
    <source>
        <strain evidence="2 3">DSM 44099</strain>
    </source>
</reference>
<accession>A0A3E0A068</accession>
<organism evidence="2 3">
    <name type="scientific">Asanoa ferruginea</name>
    <dbReference type="NCBI Taxonomy" id="53367"/>
    <lineage>
        <taxon>Bacteria</taxon>
        <taxon>Bacillati</taxon>
        <taxon>Actinomycetota</taxon>
        <taxon>Actinomycetes</taxon>
        <taxon>Micromonosporales</taxon>
        <taxon>Micromonosporaceae</taxon>
        <taxon>Asanoa</taxon>
    </lineage>
</organism>
<gene>
    <name evidence="2" type="ORF">DFJ67_8397</name>
</gene>
<sequence>MLCRGGCPTGTIPTVDQIPVRRLGDLAPIVGGLSAVVGLVVIALVVDRSGCGGGEFDCLERSIYAGTIALIPGGLVALGVLWVAALTPTTGGSARRSPWLALVFGAVAASAWVLLLTPLGFFLLLGGGGAIPQGVEPIRADALAISAIVVGAVVTLTGSIAARAARRGPKALGWLMLAGFVVPCGGYLVLRWWLG</sequence>
<dbReference type="AlphaFoldDB" id="A0A3E0A068"/>
<keyword evidence="1" id="KW-1133">Transmembrane helix</keyword>